<sequence>MDTSQNEIVELVQATNVEFEGDMLHVALSDGRRVSLPLDTISWLSWLASATSEQRANWSIEPGGYGVYWEELDDGFEVMHLLNVQPLA</sequence>
<evidence type="ECO:0000313" key="1">
    <source>
        <dbReference type="EMBL" id="CUS03847.2"/>
    </source>
</evidence>
<dbReference type="Proteomes" id="UP000215027">
    <property type="component" value="Chromosome I"/>
</dbReference>
<keyword evidence="2" id="KW-1185">Reference proteome</keyword>
<reference evidence="1" key="1">
    <citation type="submission" date="2016-01" db="EMBL/GenBank/DDBJ databases">
        <authorList>
            <person name="Mcilroy J.S."/>
            <person name="Karst M S."/>
            <person name="Albertsen M."/>
        </authorList>
    </citation>
    <scope>NUCLEOTIDE SEQUENCE</scope>
    <source>
        <strain evidence="1">Cfx-K</strain>
    </source>
</reference>
<dbReference type="EMBL" id="LN890655">
    <property type="protein sequence ID" value="CUS03847.2"/>
    <property type="molecule type" value="Genomic_DNA"/>
</dbReference>
<organism evidence="1 2">
    <name type="scientific">Candidatus Promineifilum breve</name>
    <dbReference type="NCBI Taxonomy" id="1806508"/>
    <lineage>
        <taxon>Bacteria</taxon>
        <taxon>Bacillati</taxon>
        <taxon>Chloroflexota</taxon>
        <taxon>Ardenticatenia</taxon>
        <taxon>Candidatus Promineifilales</taxon>
        <taxon>Candidatus Promineifilaceae</taxon>
        <taxon>Candidatus Promineifilum</taxon>
    </lineage>
</organism>
<name>A0A161K364_9CHLR</name>
<dbReference type="AlphaFoldDB" id="A0A161K364"/>
<dbReference type="RefSeq" id="WP_095043280.1">
    <property type="nucleotide sequence ID" value="NZ_LN890655.1"/>
</dbReference>
<gene>
    <name evidence="1" type="ORF">CFX0092_A1969</name>
</gene>
<proteinExistence type="predicted"/>
<dbReference type="KEGG" id="pbf:CFX0092_A1969"/>
<evidence type="ECO:0000313" key="2">
    <source>
        <dbReference type="Proteomes" id="UP000215027"/>
    </source>
</evidence>
<protein>
    <recommendedName>
        <fullName evidence="3">DUF2442 domain-containing protein</fullName>
    </recommendedName>
</protein>
<dbReference type="InterPro" id="IPR018841">
    <property type="entry name" value="DUF2442"/>
</dbReference>
<dbReference type="OrthoDB" id="9807561at2"/>
<evidence type="ECO:0008006" key="3">
    <source>
        <dbReference type="Google" id="ProtNLM"/>
    </source>
</evidence>
<dbReference type="Pfam" id="PF10387">
    <property type="entry name" value="DUF2442"/>
    <property type="match status" value="1"/>
</dbReference>
<accession>A0A161K364</accession>
<dbReference type="Gene3D" id="3.30.2020.40">
    <property type="entry name" value="Uncharacterised protein PF10387, DUF2442"/>
    <property type="match status" value="1"/>
</dbReference>